<organism evidence="2 3">
    <name type="scientific">Clostridium chromiireducens</name>
    <dbReference type="NCBI Taxonomy" id="225345"/>
    <lineage>
        <taxon>Bacteria</taxon>
        <taxon>Bacillati</taxon>
        <taxon>Bacillota</taxon>
        <taxon>Clostridia</taxon>
        <taxon>Eubacteriales</taxon>
        <taxon>Clostridiaceae</taxon>
        <taxon>Clostridium</taxon>
    </lineage>
</organism>
<evidence type="ECO:0000259" key="1">
    <source>
        <dbReference type="Pfam" id="PF03235"/>
    </source>
</evidence>
<gene>
    <name evidence="2" type="ORF">CLCHR_15210</name>
</gene>
<evidence type="ECO:0000313" key="3">
    <source>
        <dbReference type="Proteomes" id="UP000191056"/>
    </source>
</evidence>
<dbReference type="InterPro" id="IPR004919">
    <property type="entry name" value="GmrSD_N"/>
</dbReference>
<dbReference type="Pfam" id="PF03235">
    <property type="entry name" value="GmrSD_N"/>
    <property type="match status" value="1"/>
</dbReference>
<comment type="caution">
    <text evidence="2">The sequence shown here is derived from an EMBL/GenBank/DDBJ whole genome shotgun (WGS) entry which is preliminary data.</text>
</comment>
<protein>
    <recommendedName>
        <fullName evidence="1">GmrSD restriction endonucleases N-terminal domain-containing protein</fullName>
    </recommendedName>
</protein>
<keyword evidence="3" id="KW-1185">Reference proteome</keyword>
<dbReference type="STRING" id="225345.CLCHR_15210"/>
<dbReference type="Proteomes" id="UP000191056">
    <property type="component" value="Unassembled WGS sequence"/>
</dbReference>
<dbReference type="OrthoDB" id="9798761at2"/>
<name>A0A1V4IUU5_9CLOT</name>
<dbReference type="RefSeq" id="WP_139376217.1">
    <property type="nucleotide sequence ID" value="NZ_MZGT01000016.1"/>
</dbReference>
<reference evidence="2 3" key="1">
    <citation type="submission" date="2017-03" db="EMBL/GenBank/DDBJ databases">
        <title>Genome sequence of Clostridium chromiireducens DSM 23318.</title>
        <authorList>
            <person name="Poehlein A."/>
            <person name="Daniel R."/>
        </authorList>
    </citation>
    <scope>NUCLEOTIDE SEQUENCE [LARGE SCALE GENOMIC DNA]</scope>
    <source>
        <strain evidence="2 3">DSM 23318</strain>
    </source>
</reference>
<sequence>MINNVKLRELMEQADFDPSKERKEITIRELCSDIEKGKIVLPVFQTYLRWTKEKATALFNYQLSGKAPVAPISINLIDDPEQVIEQITFLNREIVNKNDLVGKLSVADGQQRLSTNYKAYINHRHFQNIVLDLRKCKFITFDMNVQTKPTNYQIPVGILYNKDQSVFYEYVNSKNSLKKDDVKDVLSSIRKKHEKYYYVVNFAKNMSKAEQMGWFEVLNLAGTQVTESMVYLTDLLVKGVDFYTEYAIPFGEKLYNYGFGDLFPRKSAEISIPLAALNPAFNKVTVKNRTNNSSPIPSDVKPKSIGKCEVSDIKKMIQVTLEALDNVLNFLDSTVGIKKLERIDIITYLIGLFIENDISKMNDKQRKFVIKWINEVDFINNSNKLRREKYSNLLINYAKLVTN</sequence>
<dbReference type="EMBL" id="MZGT01000016">
    <property type="protein sequence ID" value="OPJ63706.1"/>
    <property type="molecule type" value="Genomic_DNA"/>
</dbReference>
<proteinExistence type="predicted"/>
<dbReference type="AlphaFoldDB" id="A0A1V4IUU5"/>
<evidence type="ECO:0000313" key="2">
    <source>
        <dbReference type="EMBL" id="OPJ63706.1"/>
    </source>
</evidence>
<feature type="domain" description="GmrSD restriction endonucleases N-terminal" evidence="1">
    <location>
        <begin position="27"/>
        <end position="227"/>
    </location>
</feature>
<accession>A0A1V4IUU5</accession>